<protein>
    <recommendedName>
        <fullName evidence="5">Lipoprotein</fullName>
    </recommendedName>
</protein>
<accession>A0AAW9D4L8</accession>
<evidence type="ECO:0000256" key="1">
    <source>
        <dbReference type="SAM" id="MobiDB-lite"/>
    </source>
</evidence>
<keyword evidence="2" id="KW-0472">Membrane</keyword>
<evidence type="ECO:0000313" key="3">
    <source>
        <dbReference type="EMBL" id="MDW9256817.1"/>
    </source>
</evidence>
<dbReference type="AlphaFoldDB" id="A0AAW9D4L8"/>
<dbReference type="EMBL" id="QXCT01000002">
    <property type="protein sequence ID" value="MDW9256817.1"/>
    <property type="molecule type" value="Genomic_DNA"/>
</dbReference>
<organism evidence="3 4">
    <name type="scientific">Burkholderia thailandensis</name>
    <dbReference type="NCBI Taxonomy" id="57975"/>
    <lineage>
        <taxon>Bacteria</taxon>
        <taxon>Pseudomonadati</taxon>
        <taxon>Pseudomonadota</taxon>
        <taxon>Betaproteobacteria</taxon>
        <taxon>Burkholderiales</taxon>
        <taxon>Burkholderiaceae</taxon>
        <taxon>Burkholderia</taxon>
        <taxon>pseudomallei group</taxon>
    </lineage>
</organism>
<dbReference type="Proteomes" id="UP001272137">
    <property type="component" value="Unassembled WGS sequence"/>
</dbReference>
<feature type="compositionally biased region" description="Basic and acidic residues" evidence="1">
    <location>
        <begin position="8"/>
        <end position="29"/>
    </location>
</feature>
<feature type="region of interest" description="Disordered" evidence="1">
    <location>
        <begin position="1"/>
        <end position="43"/>
    </location>
</feature>
<evidence type="ECO:0000256" key="2">
    <source>
        <dbReference type="SAM" id="Phobius"/>
    </source>
</evidence>
<keyword evidence="2" id="KW-0812">Transmembrane</keyword>
<proteinExistence type="predicted"/>
<evidence type="ECO:0000313" key="4">
    <source>
        <dbReference type="Proteomes" id="UP001272137"/>
    </source>
</evidence>
<name>A0AAW9D4L8_BURTH</name>
<gene>
    <name evidence="3" type="ORF">C7S16_2819</name>
</gene>
<comment type="caution">
    <text evidence="3">The sequence shown here is derived from an EMBL/GenBank/DDBJ whole genome shotgun (WGS) entry which is preliminary data.</text>
</comment>
<keyword evidence="2" id="KW-1133">Transmembrane helix</keyword>
<sequence length="109" mass="12038">MAMPAADAKQETGHRAERFDKGNLREAGRHQRPMTAASGLPREAEWLGADSSDFNCGAEMTRGRAEKRCRLCVSLLLLLLLLLLAACAQNPPTSDVVADRRRSRLFRST</sequence>
<evidence type="ECO:0008006" key="5">
    <source>
        <dbReference type="Google" id="ProtNLM"/>
    </source>
</evidence>
<reference evidence="3" key="1">
    <citation type="submission" date="2018-08" db="EMBL/GenBank/DDBJ databases">
        <title>Identification of Burkholderia cepacia strains that express a Burkholderia pseudomallei-like capsular polysaccharide.</title>
        <authorList>
            <person name="Burtnick M.N."/>
            <person name="Vongsouvath M."/>
            <person name="Newton P."/>
            <person name="Wuthiekanun V."/>
            <person name="Limmathurotsakul D."/>
            <person name="Brett P.J."/>
            <person name="Chantratita N."/>
            <person name="Dance D.A."/>
        </authorList>
    </citation>
    <scope>NUCLEOTIDE SEQUENCE</scope>
    <source>
        <strain evidence="3">SBXCC001</strain>
    </source>
</reference>
<feature type="transmembrane region" description="Helical" evidence="2">
    <location>
        <begin position="69"/>
        <end position="86"/>
    </location>
</feature>